<dbReference type="Proteomes" id="UP000494203">
    <property type="component" value="Unassembled WGS sequence"/>
</dbReference>
<proteinExistence type="predicted"/>
<organism evidence="1 2">
    <name type="scientific">Achromobacter pulmonis</name>
    <dbReference type="NCBI Taxonomy" id="1389932"/>
    <lineage>
        <taxon>Bacteria</taxon>
        <taxon>Pseudomonadati</taxon>
        <taxon>Pseudomonadota</taxon>
        <taxon>Betaproteobacteria</taxon>
        <taxon>Burkholderiales</taxon>
        <taxon>Alcaligenaceae</taxon>
        <taxon>Achromobacter</taxon>
    </lineage>
</organism>
<evidence type="ECO:0008006" key="3">
    <source>
        <dbReference type="Google" id="ProtNLM"/>
    </source>
</evidence>
<keyword evidence="2" id="KW-1185">Reference proteome</keyword>
<name>A0A6S7DRI9_9BURK</name>
<dbReference type="PROSITE" id="PS51257">
    <property type="entry name" value="PROKAR_LIPOPROTEIN"/>
    <property type="match status" value="1"/>
</dbReference>
<sequence length="135" mass="14600">MAARARWAWAGLMALALMAGCDERPAPSGLDPQSLRDLAPEHEFRGRLNGQAVHLVVSDCVVYLDEADPASGARRWVKVLEPEFYPSLMSCARQSLQAKAPGVEAFVGRQALGAGGCCSSGGRYYSTDGRSWTRR</sequence>
<dbReference type="RefSeq" id="WP_175141154.1">
    <property type="nucleotide sequence ID" value="NZ_CADIKZ010000008.1"/>
</dbReference>
<evidence type="ECO:0000313" key="2">
    <source>
        <dbReference type="Proteomes" id="UP000494203"/>
    </source>
</evidence>
<reference evidence="1 2" key="1">
    <citation type="submission" date="2020-04" db="EMBL/GenBank/DDBJ databases">
        <authorList>
            <person name="De Canck E."/>
        </authorList>
    </citation>
    <scope>NUCLEOTIDE SEQUENCE [LARGE SCALE GENOMIC DNA]</scope>
    <source>
        <strain evidence="1 2">LMG 26788</strain>
    </source>
</reference>
<dbReference type="AlphaFoldDB" id="A0A6S7DRI9"/>
<evidence type="ECO:0000313" key="1">
    <source>
        <dbReference type="EMBL" id="CAB3880053.1"/>
    </source>
</evidence>
<gene>
    <name evidence="1" type="ORF">LMG26788_03236</name>
</gene>
<accession>A0A6S7DRI9</accession>
<dbReference type="EMBL" id="CADIKZ010000008">
    <property type="protein sequence ID" value="CAB3880053.1"/>
    <property type="molecule type" value="Genomic_DNA"/>
</dbReference>
<protein>
    <recommendedName>
        <fullName evidence="3">Lipoprotein</fullName>
    </recommendedName>
</protein>